<dbReference type="Proteomes" id="UP000436088">
    <property type="component" value="Unassembled WGS sequence"/>
</dbReference>
<gene>
    <name evidence="1" type="ORF">F3Y22_tig00116975pilonHSYRG00221</name>
</gene>
<comment type="caution">
    <text evidence="1">The sequence shown here is derived from an EMBL/GenBank/DDBJ whole genome shotgun (WGS) entry which is preliminary data.</text>
</comment>
<protein>
    <recommendedName>
        <fullName evidence="3">RNase H type-1 domain-containing protein</fullName>
    </recommendedName>
</protein>
<dbReference type="EMBL" id="VEPZ02001748">
    <property type="protein sequence ID" value="KAE8658100.1"/>
    <property type="molecule type" value="Genomic_DNA"/>
</dbReference>
<accession>A0A6A2WTH1</accession>
<sequence length="234" mass="24963">MVAPDVYATSFGCHTLFLNSPMGFMGPRNRHLHQGLVFSDMEVHQFVFNYPSDACIAPLAPDTVRVLIAQVWSSPAQNCLKINFDGSFDNASGTGGYWCCSEGSCGRIPFSGVPVCSPCDGCFSCRDLGLLGSCSSGSGVGGRFVVIEGDSRSVIGSAGSFLADYTPLVVLLYSALDALPVCSIGAHFIMLVSWVMRWLMPLLVMDSHRALSTTRWSISLIFGTGLPAANRPSS</sequence>
<organism evidence="1 2">
    <name type="scientific">Hibiscus syriacus</name>
    <name type="common">Rose of Sharon</name>
    <dbReference type="NCBI Taxonomy" id="106335"/>
    <lineage>
        <taxon>Eukaryota</taxon>
        <taxon>Viridiplantae</taxon>
        <taxon>Streptophyta</taxon>
        <taxon>Embryophyta</taxon>
        <taxon>Tracheophyta</taxon>
        <taxon>Spermatophyta</taxon>
        <taxon>Magnoliopsida</taxon>
        <taxon>eudicotyledons</taxon>
        <taxon>Gunneridae</taxon>
        <taxon>Pentapetalae</taxon>
        <taxon>rosids</taxon>
        <taxon>malvids</taxon>
        <taxon>Malvales</taxon>
        <taxon>Malvaceae</taxon>
        <taxon>Malvoideae</taxon>
        <taxon>Hibiscus</taxon>
    </lineage>
</organism>
<proteinExistence type="predicted"/>
<evidence type="ECO:0000313" key="1">
    <source>
        <dbReference type="EMBL" id="KAE8658100.1"/>
    </source>
</evidence>
<dbReference type="AlphaFoldDB" id="A0A6A2WTH1"/>
<reference evidence="1" key="1">
    <citation type="submission" date="2019-09" db="EMBL/GenBank/DDBJ databases">
        <title>Draft genome information of white flower Hibiscus syriacus.</title>
        <authorList>
            <person name="Kim Y.-M."/>
        </authorList>
    </citation>
    <scope>NUCLEOTIDE SEQUENCE [LARGE SCALE GENOMIC DNA]</scope>
    <source>
        <strain evidence="1">YM2019G1</strain>
    </source>
</reference>
<keyword evidence="2" id="KW-1185">Reference proteome</keyword>
<evidence type="ECO:0008006" key="3">
    <source>
        <dbReference type="Google" id="ProtNLM"/>
    </source>
</evidence>
<name>A0A6A2WTH1_HIBSY</name>
<evidence type="ECO:0000313" key="2">
    <source>
        <dbReference type="Proteomes" id="UP000436088"/>
    </source>
</evidence>